<feature type="domain" description="NGO1945-like C-terminal" evidence="2">
    <location>
        <begin position="148"/>
        <end position="244"/>
    </location>
</feature>
<dbReference type="Gene3D" id="3.90.930.50">
    <property type="match status" value="1"/>
</dbReference>
<dbReference type="GO" id="GO:0003677">
    <property type="term" value="F:DNA binding"/>
    <property type="evidence" value="ECO:0007669"/>
    <property type="project" value="UniProtKB-KW"/>
</dbReference>
<keyword evidence="3" id="KW-0238">DNA-binding</keyword>
<keyword evidence="4" id="KW-1185">Reference proteome</keyword>
<comment type="caution">
    <text evidence="3">The sequence shown here is derived from an EMBL/GenBank/DDBJ whole genome shotgun (WGS) entry which is preliminary data.</text>
</comment>
<proteinExistence type="predicted"/>
<dbReference type="Proteomes" id="UP001165393">
    <property type="component" value="Unassembled WGS sequence"/>
</dbReference>
<dbReference type="EMBL" id="JAMQGP010000003">
    <property type="protein sequence ID" value="MCM2679832.1"/>
    <property type="molecule type" value="Genomic_DNA"/>
</dbReference>
<feature type="domain" description="Putative DNA-binding" evidence="1">
    <location>
        <begin position="11"/>
        <end position="95"/>
    </location>
</feature>
<organism evidence="3 4">
    <name type="scientific">Echinimonas agarilytica</name>
    <dbReference type="NCBI Taxonomy" id="1215918"/>
    <lineage>
        <taxon>Bacteria</taxon>
        <taxon>Pseudomonadati</taxon>
        <taxon>Pseudomonadota</taxon>
        <taxon>Gammaproteobacteria</taxon>
        <taxon>Alteromonadales</taxon>
        <taxon>Echinimonadaceae</taxon>
        <taxon>Echinimonas</taxon>
    </lineage>
</organism>
<dbReference type="InterPro" id="IPR054098">
    <property type="entry name" value="NGO1945-like_C"/>
</dbReference>
<sequence>MSQILSFQAHQHLFAEHLRNPESRPVPEGVEDRRMGIYRDLFFNNVKGFIDQAFPVLHSIMGEEAWLHEVKGFWAAHSSHSPYFIDISKEFLDYLISEREAKPTDPAFMIELAHYEWIELSVSVKHCVTLDKPIEAEQLVENTCLRVSDTAIALQYQFPVHQLKVDFQPEQPTEHGVYLVVYRDFEDDIQFLEINAVTAKLLELILASPGINLTQLQQPMCDFMPAYPAEQVASGALQVLQQLALRGIVRARVQP</sequence>
<dbReference type="InterPro" id="IPR018640">
    <property type="entry name" value="DUF2063"/>
</dbReference>
<evidence type="ECO:0000259" key="1">
    <source>
        <dbReference type="Pfam" id="PF09836"/>
    </source>
</evidence>
<evidence type="ECO:0000313" key="3">
    <source>
        <dbReference type="EMBL" id="MCM2679832.1"/>
    </source>
</evidence>
<protein>
    <submittedName>
        <fullName evidence="3">DNA-binding domain-containing protein</fullName>
    </submittedName>
</protein>
<evidence type="ECO:0000259" key="2">
    <source>
        <dbReference type="Pfam" id="PF22106"/>
    </source>
</evidence>
<accession>A0AA41W6W7</accession>
<reference evidence="3 4" key="1">
    <citation type="journal article" date="2013" name="Antonie Van Leeuwenhoek">
        <title>Echinimonas agarilytica gen. nov., sp. nov., a new gammaproteobacterium isolated from the sea urchin Strongylocentrotus intermedius.</title>
        <authorList>
            <person name="Nedashkovskaya O.I."/>
            <person name="Stenkova A.M."/>
            <person name="Zhukova N.V."/>
            <person name="Van Trappen S."/>
            <person name="Lee J.S."/>
            <person name="Kim S.B."/>
        </authorList>
    </citation>
    <scope>NUCLEOTIDE SEQUENCE [LARGE SCALE GENOMIC DNA]</scope>
    <source>
        <strain evidence="3 4">KMM 6351</strain>
    </source>
</reference>
<dbReference type="Pfam" id="PF09836">
    <property type="entry name" value="DUF2063"/>
    <property type="match status" value="1"/>
</dbReference>
<dbReference type="AlphaFoldDB" id="A0AA41W6W7"/>
<dbReference type="Pfam" id="PF22106">
    <property type="entry name" value="NGO1945_C"/>
    <property type="match status" value="1"/>
</dbReference>
<dbReference type="InterPro" id="IPR044922">
    <property type="entry name" value="DUF2063_N_sf"/>
</dbReference>
<gene>
    <name evidence="3" type="ORF">NAF29_09160</name>
</gene>
<evidence type="ECO:0000313" key="4">
    <source>
        <dbReference type="Proteomes" id="UP001165393"/>
    </source>
</evidence>
<dbReference type="Gene3D" id="1.10.150.690">
    <property type="entry name" value="DUF2063"/>
    <property type="match status" value="1"/>
</dbReference>
<dbReference type="RefSeq" id="WP_251261247.1">
    <property type="nucleotide sequence ID" value="NZ_JAMQGP010000003.1"/>
</dbReference>
<name>A0AA41W6W7_9GAMM</name>